<dbReference type="Proteomes" id="UP001155380">
    <property type="component" value="Unassembled WGS sequence"/>
</dbReference>
<gene>
    <name evidence="1" type="ORF">NBH21_22050</name>
</gene>
<dbReference type="EMBL" id="JAMXLX010000009">
    <property type="protein sequence ID" value="MCO5959462.1"/>
    <property type="molecule type" value="Genomic_DNA"/>
</dbReference>
<protein>
    <submittedName>
        <fullName evidence="1">Biliverdin-producing heme oxygenase</fullName>
    </submittedName>
</protein>
<name>A0AAJ1C0M6_9HYPH</name>
<organism evidence="1 2">
    <name type="scientific">Ciceribacter sichuanensis</name>
    <dbReference type="NCBI Taxonomy" id="2949647"/>
    <lineage>
        <taxon>Bacteria</taxon>
        <taxon>Pseudomonadati</taxon>
        <taxon>Pseudomonadota</taxon>
        <taxon>Alphaproteobacteria</taxon>
        <taxon>Hyphomicrobiales</taxon>
        <taxon>Rhizobiaceae</taxon>
        <taxon>Ciceribacter</taxon>
    </lineage>
</organism>
<dbReference type="AlphaFoldDB" id="A0AAJ1C0M6"/>
<sequence>MTAEAVLAEPGRAMRLRLGTHATHEKLDKRIMSADPFGGLDRYAAFLRVQHALHSRVDRYYLDPQLEALLPGLSTRRRLDSVLKDFEDVSGELPVPAVEVDEPVDVPTALGWLYVVEGSNLGAAILLKTATKTLGLSETFGARHLVGHSDGRALHWRNFTAALDAVSLQPEEDVRAVEGARQAFAFVYDLVEREMPRA</sequence>
<dbReference type="SUPFAM" id="SSF48613">
    <property type="entry name" value="Heme oxygenase-like"/>
    <property type="match status" value="1"/>
</dbReference>
<reference evidence="1" key="1">
    <citation type="submission" date="2022-06" db="EMBL/GenBank/DDBJ databases">
        <authorList>
            <person name="Sun Q."/>
        </authorList>
    </citation>
    <scope>NUCLEOTIDE SEQUENCE</scope>
    <source>
        <strain evidence="1">S101</strain>
    </source>
</reference>
<dbReference type="GO" id="GO:0006788">
    <property type="term" value="P:heme oxidation"/>
    <property type="evidence" value="ECO:0007669"/>
    <property type="project" value="InterPro"/>
</dbReference>
<dbReference type="Pfam" id="PF01126">
    <property type="entry name" value="Heme_oxygenase"/>
    <property type="match status" value="1"/>
</dbReference>
<dbReference type="GO" id="GO:0004392">
    <property type="term" value="F:heme oxygenase (decyclizing) activity"/>
    <property type="evidence" value="ECO:0007669"/>
    <property type="project" value="InterPro"/>
</dbReference>
<comment type="caution">
    <text evidence="1">The sequence shown here is derived from an EMBL/GenBank/DDBJ whole genome shotgun (WGS) entry which is preliminary data.</text>
</comment>
<dbReference type="RefSeq" id="WP_250915094.1">
    <property type="nucleotide sequence ID" value="NZ_JAMXLX010000009.1"/>
</dbReference>
<accession>A0AAJ1C0M6</accession>
<dbReference type="InterPro" id="IPR016084">
    <property type="entry name" value="Haem_Oase-like_multi-hlx"/>
</dbReference>
<dbReference type="CDD" id="cd19166">
    <property type="entry name" value="HemeO-bac"/>
    <property type="match status" value="1"/>
</dbReference>
<evidence type="ECO:0000313" key="1">
    <source>
        <dbReference type="EMBL" id="MCO5959462.1"/>
    </source>
</evidence>
<dbReference type="InterPro" id="IPR016053">
    <property type="entry name" value="Haem_Oase-like"/>
</dbReference>
<dbReference type="Gene3D" id="1.20.910.10">
    <property type="entry name" value="Heme oxygenase-like"/>
    <property type="match status" value="1"/>
</dbReference>
<evidence type="ECO:0000313" key="2">
    <source>
        <dbReference type="Proteomes" id="UP001155380"/>
    </source>
</evidence>
<proteinExistence type="predicted"/>